<dbReference type="PATRIC" id="fig|1392998.3.peg.709"/>
<gene>
    <name evidence="1" type="ORF">ANME2D_00349</name>
</gene>
<proteinExistence type="predicted"/>
<keyword evidence="2" id="KW-1185">Reference proteome</keyword>
<dbReference type="Proteomes" id="UP000027153">
    <property type="component" value="Unassembled WGS sequence"/>
</dbReference>
<evidence type="ECO:0000313" key="2">
    <source>
        <dbReference type="Proteomes" id="UP000027153"/>
    </source>
</evidence>
<name>A0A062V9R2_9EURY</name>
<comment type="caution">
    <text evidence="1">The sequence shown here is derived from an EMBL/GenBank/DDBJ whole genome shotgun (WGS) entry which is preliminary data.</text>
</comment>
<dbReference type="InterPro" id="IPR002736">
    <property type="entry name" value="CitG"/>
</dbReference>
<dbReference type="EC" id="2.4.2.52" evidence="1"/>
<evidence type="ECO:0000313" key="1">
    <source>
        <dbReference type="EMBL" id="KCZ73283.1"/>
    </source>
</evidence>
<dbReference type="AlphaFoldDB" id="A0A062V9R2"/>
<dbReference type="GO" id="GO:0016757">
    <property type="term" value="F:glycosyltransferase activity"/>
    <property type="evidence" value="ECO:0007669"/>
    <property type="project" value="UniProtKB-KW"/>
</dbReference>
<keyword evidence="1" id="KW-0808">Transferase</keyword>
<keyword evidence="1" id="KW-0328">Glycosyltransferase</keyword>
<protein>
    <submittedName>
        <fullName evidence="1">Triphosphoribosyl-dephospho-CoA synthetase</fullName>
        <ecNumber evidence="1">2.4.2.52</ecNumber>
    </submittedName>
</protein>
<dbReference type="Gene3D" id="1.10.4200.10">
    <property type="entry name" value="Triphosphoribosyl-dephospho-CoA protein"/>
    <property type="match status" value="1"/>
</dbReference>
<dbReference type="EMBL" id="JMIY01000001">
    <property type="protein sequence ID" value="KCZ73283.1"/>
    <property type="molecule type" value="Genomic_DNA"/>
</dbReference>
<dbReference type="GO" id="GO:0046917">
    <property type="term" value="F:triphosphoribosyl-dephospho-CoA synthase activity"/>
    <property type="evidence" value="ECO:0007669"/>
    <property type="project" value="UniProtKB-EC"/>
</dbReference>
<organism evidence="1 2">
    <name type="scientific">Candidatus Methanoperedens nitratireducens</name>
    <dbReference type="NCBI Taxonomy" id="1392998"/>
    <lineage>
        <taxon>Archaea</taxon>
        <taxon>Methanobacteriati</taxon>
        <taxon>Methanobacteriota</taxon>
        <taxon>Stenosarchaea group</taxon>
        <taxon>Methanomicrobia</taxon>
        <taxon>Methanosarcinales</taxon>
        <taxon>ANME-2 cluster</taxon>
        <taxon>Candidatus Methanoperedentaceae</taxon>
        <taxon>Candidatus Methanoperedens</taxon>
    </lineage>
</organism>
<dbReference type="Pfam" id="PF01874">
    <property type="entry name" value="CitG"/>
    <property type="match status" value="1"/>
</dbReference>
<dbReference type="GO" id="GO:0005524">
    <property type="term" value="F:ATP binding"/>
    <property type="evidence" value="ECO:0007669"/>
    <property type="project" value="InterPro"/>
</dbReference>
<dbReference type="RefSeq" id="WP_048088590.1">
    <property type="nucleotide sequence ID" value="NZ_JMIY01000001.1"/>
</dbReference>
<sequence length="297" mass="33190">MYIAISAMYQISLAHIARCAQLAMLLEVSATPKPGNIDRDHNYTDTRFEHFLVSAVGVYPVLEKTAGSKSGVGLLIREAVIESSRWQNGGNTHFGAFILLIPLVMAAGKCKDKEDLKVQAQKVVRETTVEDAIELYRAFSETKVKVKPVDDLDLGDTASIDNIQKRGLTLFDLMEISSSYDMIAEEWINGFQKTFKCAASIQDKIKRYGINDTVVLTFMELLSSNKDTFIQTKFNSKKAEEISMRAKDILKKGDIEDIRDEIHSFDEELLKEGINPGSTADIIIAGLFVSLFEGMRF</sequence>
<accession>A0A062V9R2</accession>
<dbReference type="OrthoDB" id="85890at2157"/>
<dbReference type="PANTHER" id="PTHR42280">
    <property type="entry name" value="CITG FAMILY PROTEIN"/>
    <property type="match status" value="1"/>
</dbReference>
<reference evidence="1 2" key="1">
    <citation type="journal article" date="2013" name="Nature">
        <title>Anaerobic oxidation of methane coupled to nitrate reduction in a novel archaeal lineage.</title>
        <authorList>
            <person name="Haroon M.F."/>
            <person name="Hu S."/>
            <person name="Shi Y."/>
            <person name="Imelfort M."/>
            <person name="Keller J."/>
            <person name="Hugenholtz P."/>
            <person name="Yuan Z."/>
            <person name="Tyson G.W."/>
        </authorList>
    </citation>
    <scope>NUCLEOTIDE SEQUENCE [LARGE SCALE GENOMIC DNA]</scope>
    <source>
        <strain evidence="1 2">ANME-2d</strain>
    </source>
</reference>
<dbReference type="PANTHER" id="PTHR42280:SF1">
    <property type="entry name" value="CITG FAMILY PROTEIN"/>
    <property type="match status" value="1"/>
</dbReference>